<keyword evidence="4" id="KW-1185">Reference proteome</keyword>
<dbReference type="STRING" id="545619.SAMN04489860_0594"/>
<dbReference type="InterPro" id="IPR032710">
    <property type="entry name" value="NTF2-like_dom_sf"/>
</dbReference>
<gene>
    <name evidence="3" type="ORF">SAMN04489860_0594</name>
</gene>
<dbReference type="InterPro" id="IPR023006">
    <property type="entry name" value="YchJ-like"/>
</dbReference>
<dbReference type="InterPro" id="IPR048469">
    <property type="entry name" value="YchJ-like_M"/>
</dbReference>
<dbReference type="HAMAP" id="MF_00612">
    <property type="entry name" value="UPF0225"/>
    <property type="match status" value="1"/>
</dbReference>
<evidence type="ECO:0000313" key="4">
    <source>
        <dbReference type="Proteomes" id="UP000185663"/>
    </source>
</evidence>
<accession>A0A1H1NQE3</accession>
<organism evidence="3 4">
    <name type="scientific">Paraoerskovia marina</name>
    <dbReference type="NCBI Taxonomy" id="545619"/>
    <lineage>
        <taxon>Bacteria</taxon>
        <taxon>Bacillati</taxon>
        <taxon>Actinomycetota</taxon>
        <taxon>Actinomycetes</taxon>
        <taxon>Micrococcales</taxon>
        <taxon>Cellulomonadaceae</taxon>
        <taxon>Paraoerskovia</taxon>
    </lineage>
</organism>
<reference evidence="3 4" key="1">
    <citation type="submission" date="2016-10" db="EMBL/GenBank/DDBJ databases">
        <authorList>
            <person name="de Groot N.N."/>
        </authorList>
    </citation>
    <scope>NUCLEOTIDE SEQUENCE [LARGE SCALE GENOMIC DNA]</scope>
    <source>
        <strain evidence="3 4">DSM 22126</strain>
    </source>
</reference>
<comment type="similarity">
    <text evidence="1">Belongs to the UPF0225 family.</text>
</comment>
<dbReference type="Gene3D" id="3.10.450.50">
    <property type="match status" value="1"/>
</dbReference>
<dbReference type="Pfam" id="PF17775">
    <property type="entry name" value="YchJ_M-like"/>
    <property type="match status" value="1"/>
</dbReference>
<name>A0A1H1NQE3_9CELL</name>
<evidence type="ECO:0000256" key="1">
    <source>
        <dbReference type="HAMAP-Rule" id="MF_00612"/>
    </source>
</evidence>
<dbReference type="RefSeq" id="WP_083371524.1">
    <property type="nucleotide sequence ID" value="NZ_LT629776.1"/>
</dbReference>
<dbReference type="OrthoDB" id="21421at2"/>
<dbReference type="SUPFAM" id="SSF54427">
    <property type="entry name" value="NTF2-like"/>
    <property type="match status" value="1"/>
</dbReference>
<dbReference type="EMBL" id="LT629776">
    <property type="protein sequence ID" value="SDS01217.1"/>
    <property type="molecule type" value="Genomic_DNA"/>
</dbReference>
<evidence type="ECO:0000259" key="2">
    <source>
        <dbReference type="Pfam" id="PF17775"/>
    </source>
</evidence>
<proteinExistence type="inferred from homology"/>
<sequence length="138" mass="14902">MTASAPVATDARCPCCSGDLYGLCCGPAHSGTRPAPTAEALMRSRFSAFAVGDADYLRASWHVSTRPAELDLDPDLEWWRLDILGTTAGGPFDDAGTVEFVAHYRDPAVAGREGRGKMQELSRFVREGGRWYYVDAAG</sequence>
<evidence type="ECO:0000313" key="3">
    <source>
        <dbReference type="EMBL" id="SDS01217.1"/>
    </source>
</evidence>
<feature type="domain" description="YchJ-like middle NTF2-like" evidence="2">
    <location>
        <begin position="37"/>
        <end position="136"/>
    </location>
</feature>
<dbReference type="eggNOG" id="COG3012">
    <property type="taxonomic scope" value="Bacteria"/>
</dbReference>
<dbReference type="Proteomes" id="UP000185663">
    <property type="component" value="Chromosome I"/>
</dbReference>
<protein>
    <recommendedName>
        <fullName evidence="1">UPF0225 protein SAMN04489860_0594</fullName>
    </recommendedName>
</protein>
<dbReference type="AlphaFoldDB" id="A0A1H1NQE3"/>